<organism evidence="13 14">
    <name type="scientific">Acropora cervicornis</name>
    <name type="common">Staghorn coral</name>
    <dbReference type="NCBI Taxonomy" id="6130"/>
    <lineage>
        <taxon>Eukaryota</taxon>
        <taxon>Metazoa</taxon>
        <taxon>Cnidaria</taxon>
        <taxon>Anthozoa</taxon>
        <taxon>Hexacorallia</taxon>
        <taxon>Scleractinia</taxon>
        <taxon>Astrocoeniina</taxon>
        <taxon>Acroporidae</taxon>
        <taxon>Acropora</taxon>
    </lineage>
</organism>
<feature type="chain" id="PRO_5042233431" evidence="10">
    <location>
        <begin position="30"/>
        <end position="529"/>
    </location>
</feature>
<dbReference type="EMBL" id="JARQWQ010000033">
    <property type="protein sequence ID" value="KAK2561257.1"/>
    <property type="molecule type" value="Genomic_DNA"/>
</dbReference>
<evidence type="ECO:0000256" key="4">
    <source>
        <dbReference type="ARBA" id="ARBA00022729"/>
    </source>
</evidence>
<dbReference type="GO" id="GO:0016787">
    <property type="term" value="F:hydrolase activity"/>
    <property type="evidence" value="ECO:0007669"/>
    <property type="project" value="UniProtKB-KW"/>
</dbReference>
<evidence type="ECO:0000256" key="7">
    <source>
        <dbReference type="ARBA" id="ARBA00023027"/>
    </source>
</evidence>
<dbReference type="SUPFAM" id="SSF52200">
    <property type="entry name" value="Toll/Interleukin receptor TIR domain"/>
    <property type="match status" value="1"/>
</dbReference>
<dbReference type="PROSITE" id="PS50835">
    <property type="entry name" value="IG_LIKE"/>
    <property type="match status" value="2"/>
</dbReference>
<name>A0AAD9V4X3_ACRCE</name>
<evidence type="ECO:0000256" key="3">
    <source>
        <dbReference type="ARBA" id="ARBA00022692"/>
    </source>
</evidence>
<dbReference type="GO" id="GO:0038023">
    <property type="term" value="F:signaling receptor activity"/>
    <property type="evidence" value="ECO:0007669"/>
    <property type="project" value="TreeGrafter"/>
</dbReference>
<evidence type="ECO:0000256" key="5">
    <source>
        <dbReference type="ARBA" id="ARBA00022801"/>
    </source>
</evidence>
<dbReference type="SMART" id="SM00409">
    <property type="entry name" value="IG"/>
    <property type="match status" value="2"/>
</dbReference>
<feature type="compositionally biased region" description="Polar residues" evidence="9">
    <location>
        <begin position="320"/>
        <end position="331"/>
    </location>
</feature>
<keyword evidence="8" id="KW-0472">Membrane</keyword>
<dbReference type="Pfam" id="PF07679">
    <property type="entry name" value="I-set"/>
    <property type="match status" value="1"/>
</dbReference>
<evidence type="ECO:0000256" key="2">
    <source>
        <dbReference type="ARBA" id="ARBA00009752"/>
    </source>
</evidence>
<keyword evidence="14" id="KW-1185">Reference proteome</keyword>
<dbReference type="GO" id="GO:0007165">
    <property type="term" value="P:signal transduction"/>
    <property type="evidence" value="ECO:0007669"/>
    <property type="project" value="InterPro"/>
</dbReference>
<comment type="caution">
    <text evidence="13">The sequence shown here is derived from an EMBL/GenBank/DDBJ whole genome shotgun (WGS) entry which is preliminary data.</text>
</comment>
<evidence type="ECO:0000256" key="6">
    <source>
        <dbReference type="ARBA" id="ARBA00022989"/>
    </source>
</evidence>
<dbReference type="InterPro" id="IPR035897">
    <property type="entry name" value="Toll_tir_struct_dom_sf"/>
</dbReference>
<reference evidence="13" key="1">
    <citation type="journal article" date="2023" name="G3 (Bethesda)">
        <title>Whole genome assembly and annotation of the endangered Caribbean coral Acropora cervicornis.</title>
        <authorList>
            <person name="Selwyn J.D."/>
            <person name="Vollmer S.V."/>
        </authorList>
    </citation>
    <scope>NUCLEOTIDE SEQUENCE</scope>
    <source>
        <strain evidence="13">K2</strain>
    </source>
</reference>
<evidence type="ECO:0000256" key="8">
    <source>
        <dbReference type="ARBA" id="ARBA00023136"/>
    </source>
</evidence>
<dbReference type="Pfam" id="PF13676">
    <property type="entry name" value="TIR_2"/>
    <property type="match status" value="1"/>
</dbReference>
<keyword evidence="6" id="KW-1133">Transmembrane helix</keyword>
<dbReference type="SUPFAM" id="SSF48726">
    <property type="entry name" value="Immunoglobulin"/>
    <property type="match status" value="2"/>
</dbReference>
<feature type="region of interest" description="Disordered" evidence="9">
    <location>
        <begin position="312"/>
        <end position="333"/>
    </location>
</feature>
<dbReference type="PANTHER" id="PTHR24365:SF530">
    <property type="entry name" value="MSTPROX-RELATED"/>
    <property type="match status" value="1"/>
</dbReference>
<dbReference type="InterPro" id="IPR003599">
    <property type="entry name" value="Ig_sub"/>
</dbReference>
<evidence type="ECO:0000313" key="13">
    <source>
        <dbReference type="EMBL" id="KAK2561257.1"/>
    </source>
</evidence>
<evidence type="ECO:0000259" key="12">
    <source>
        <dbReference type="PROSITE" id="PS50835"/>
    </source>
</evidence>
<comment type="similarity">
    <text evidence="2">Belongs to the interleukin-1 receptor family.</text>
</comment>
<dbReference type="InterPro" id="IPR036179">
    <property type="entry name" value="Ig-like_dom_sf"/>
</dbReference>
<feature type="domain" description="Ig-like" evidence="12">
    <location>
        <begin position="215"/>
        <end position="284"/>
    </location>
</feature>
<accession>A0AAD9V4X3</accession>
<feature type="domain" description="Ig-like" evidence="12">
    <location>
        <begin position="106"/>
        <end position="202"/>
    </location>
</feature>
<evidence type="ECO:0000256" key="10">
    <source>
        <dbReference type="SAM" id="SignalP"/>
    </source>
</evidence>
<evidence type="ECO:0000313" key="14">
    <source>
        <dbReference type="Proteomes" id="UP001249851"/>
    </source>
</evidence>
<dbReference type="Proteomes" id="UP001249851">
    <property type="component" value="Unassembled WGS sequence"/>
</dbReference>
<dbReference type="AlphaFoldDB" id="A0AAD9V4X3"/>
<dbReference type="InterPro" id="IPR000157">
    <property type="entry name" value="TIR_dom"/>
</dbReference>
<dbReference type="PROSITE" id="PS50104">
    <property type="entry name" value="TIR"/>
    <property type="match status" value="1"/>
</dbReference>
<keyword evidence="4 10" id="KW-0732">Signal</keyword>
<dbReference type="InterPro" id="IPR007110">
    <property type="entry name" value="Ig-like_dom"/>
</dbReference>
<dbReference type="InterPro" id="IPR013098">
    <property type="entry name" value="Ig_I-set"/>
</dbReference>
<proteinExistence type="inferred from homology"/>
<evidence type="ECO:0000256" key="9">
    <source>
        <dbReference type="SAM" id="MobiDB-lite"/>
    </source>
</evidence>
<comment type="subcellular location">
    <subcellularLocation>
        <location evidence="1">Membrane</location>
    </subcellularLocation>
</comment>
<feature type="domain" description="TIR" evidence="11">
    <location>
        <begin position="387"/>
        <end position="520"/>
    </location>
</feature>
<dbReference type="PANTHER" id="PTHR24365">
    <property type="entry name" value="TOLL-LIKE RECEPTOR"/>
    <property type="match status" value="1"/>
</dbReference>
<evidence type="ECO:0000259" key="11">
    <source>
        <dbReference type="PROSITE" id="PS50104"/>
    </source>
</evidence>
<reference evidence="13" key="2">
    <citation type="journal article" date="2023" name="Science">
        <title>Genomic signatures of disease resistance in endangered staghorn corals.</title>
        <authorList>
            <person name="Vollmer S.V."/>
            <person name="Selwyn J.D."/>
            <person name="Despard B.A."/>
            <person name="Roesel C.L."/>
        </authorList>
    </citation>
    <scope>NUCLEOTIDE SEQUENCE</scope>
    <source>
        <strain evidence="13">K2</strain>
    </source>
</reference>
<gene>
    <name evidence="13" type="ORF">P5673_015732</name>
</gene>
<keyword evidence="5" id="KW-0378">Hydrolase</keyword>
<feature type="signal peptide" evidence="10">
    <location>
        <begin position="1"/>
        <end position="29"/>
    </location>
</feature>
<evidence type="ECO:0000256" key="1">
    <source>
        <dbReference type="ARBA" id="ARBA00004370"/>
    </source>
</evidence>
<dbReference type="Gene3D" id="2.60.40.10">
    <property type="entry name" value="Immunoglobulins"/>
    <property type="match status" value="2"/>
</dbReference>
<keyword evidence="3" id="KW-0812">Transmembrane</keyword>
<dbReference type="InterPro" id="IPR013783">
    <property type="entry name" value="Ig-like_fold"/>
</dbReference>
<dbReference type="SMART" id="SM00255">
    <property type="entry name" value="TIR"/>
    <property type="match status" value="1"/>
</dbReference>
<sequence length="529" mass="59247">MRKDFRVCLVKAYLLWSLTFLVLKGVSSADEPKCEISCRVGDGPKDEETVDPDSIIPSHCSIKNGRNISQNMTWKEVNDKITHKPGLQCLVLKSGNSVKRIFFASPLTVQRWGSPAYLHANQMNRDDVKCEFKGRPRPQITWYKDGSNLKTFNHTEVEKLQDSGIFEVTTTLHVPGREEFAGIYRCFGNNSLSSGSPGIYITRSGPEEISANAFSNITLSCLVAKNAAKLDDLRKTWTFKNQSYQLKTGGKYRIPALEPISSCKRAFKLEIIKVTADDEGVYSCHQSCKQSDGDPCKSSAQLELKVYSPPPKVYSSPTTRTVSNSTRVGDNTTSEAAEATTVFTTEATTVSTTEATTVSTTEATTVSTTDAPDVLQSVQGYLEERMLIEKLFISYSSKDFSWVTENLISPLEKHAIPYSIHSRDFELGRPIVQNMADSVYNSRQVLIVLSNNYLASNFCREELHMALQRKADTGDSSLILVTIDKLKKKQLPRALTEKNLLDFEKHQKKQDWEKKLVNALHVTENITYV</sequence>
<keyword evidence="13" id="KW-0675">Receptor</keyword>
<keyword evidence="7" id="KW-0520">NAD</keyword>
<dbReference type="GO" id="GO:0005886">
    <property type="term" value="C:plasma membrane"/>
    <property type="evidence" value="ECO:0007669"/>
    <property type="project" value="TreeGrafter"/>
</dbReference>
<protein>
    <submittedName>
        <fullName evidence="13">Toll-like receptor 6</fullName>
    </submittedName>
</protein>
<dbReference type="Gene3D" id="3.40.50.10140">
    <property type="entry name" value="Toll/interleukin-1 receptor homology (TIR) domain"/>
    <property type="match status" value="1"/>
</dbReference>